<dbReference type="RefSeq" id="WP_013697474.1">
    <property type="nucleotide sequence ID" value="NC_015381.1"/>
</dbReference>
<evidence type="ECO:0000313" key="2">
    <source>
        <dbReference type="Proteomes" id="UP000008316"/>
    </source>
</evidence>
<gene>
    <name evidence="1" type="ordered locus">bgla_1g14590</name>
</gene>
<organism evidence="1 2">
    <name type="scientific">Burkholderia gladioli (strain BSR3)</name>
    <dbReference type="NCBI Taxonomy" id="999541"/>
    <lineage>
        <taxon>Bacteria</taxon>
        <taxon>Pseudomonadati</taxon>
        <taxon>Pseudomonadota</taxon>
        <taxon>Betaproteobacteria</taxon>
        <taxon>Burkholderiales</taxon>
        <taxon>Burkholderiaceae</taxon>
        <taxon>Burkholderia</taxon>
    </lineage>
</organism>
<name>F2LB60_BURGS</name>
<accession>F2LB60</accession>
<evidence type="ECO:0008006" key="3">
    <source>
        <dbReference type="Google" id="ProtNLM"/>
    </source>
</evidence>
<protein>
    <recommendedName>
        <fullName evidence="3">PLD phosphodiesterase domain-containing protein</fullName>
    </recommendedName>
</protein>
<dbReference type="STRING" id="999541.bgla_1g14590"/>
<evidence type="ECO:0000313" key="1">
    <source>
        <dbReference type="EMBL" id="AEA60129.1"/>
    </source>
</evidence>
<dbReference type="eggNOG" id="COG3886">
    <property type="taxonomic scope" value="Bacteria"/>
</dbReference>
<dbReference type="KEGG" id="bgd:bgla_1g14590"/>
<keyword evidence="2" id="KW-1185">Reference proteome</keyword>
<dbReference type="Proteomes" id="UP000008316">
    <property type="component" value="Chromosome 1"/>
</dbReference>
<dbReference type="HOGENOM" id="CLU_404243_0_0_4"/>
<reference evidence="1 2" key="1">
    <citation type="journal article" date="2011" name="J. Bacteriol.">
        <title>Complete genome sequence of Burkholderia gladioli BSR3.</title>
        <authorList>
            <person name="Seo Y.S."/>
            <person name="Lim J."/>
            <person name="Choi B.S."/>
            <person name="Kim H."/>
            <person name="Goo E."/>
            <person name="Lee B."/>
            <person name="Lim J.S."/>
            <person name="Choi I.Y."/>
            <person name="Moon J.S."/>
            <person name="Kim J."/>
            <person name="Hwang I."/>
        </authorList>
    </citation>
    <scope>NUCLEOTIDE SEQUENCE [LARGE SCALE GENOMIC DNA]</scope>
    <source>
        <strain evidence="1 2">BSR3</strain>
    </source>
</reference>
<sequence>MSDAGNHATPVLRHALEQIRGRFSTEHERFVLFTTFNFSAPFFEANVLPLLVGDTTDDLQGAAEVRHAINDELGRAKCLVVCDHSTAPEPKGGMRYALLPVGLDRGRFHPKLMLMAGTLADTGEKGLWLFVASGNLTLSGWALNREIVGTTPVTPQHAGALLPLLGWLLERAQRQYEVEGADRIEEEGETRHILNELISALGDPERLVPQTADLPTLHLALPFAGGPREGLLDRLKGTTPWQAATIVSPYWCHVDRLVARLGVGTCRFVPSINTDGRYRFPLATLNGAPTVLRGFRRFHPDGERYTHAKAILLEAADQARVLCIGSANFTSAALLARDEARAAGALANVEAMLRYDLRGAADPWRGAFETLDEERLATPDTDQDEDEDGAPPLPPFLADVLCDWHTRHFHTRLELLGDAAIRDVELRVDAEVVRYPALSAGRQETATLPFSGTQPVRAFFVAYTAPDGTRVTFPGLVTQANAMPDELGYQPRPRLGKVLDLLRGLGADEPEGRTRERVNLGLGGDGEEDTGEASFDFFGLFQGTWRLVQYYAKPNADGTMRDPYDPQAWHGITTLYRAVVEQPALSAEDRIGRYVQLREIEVVLGQLALLSDHGPFPFRADLDAQLAALRAEMGDLLGASAAFRKAFGAASAERVDTFLDWFHQEIAKSVATERESADAR</sequence>
<proteinExistence type="predicted"/>
<dbReference type="EMBL" id="CP002599">
    <property type="protein sequence ID" value="AEA60129.1"/>
    <property type="molecule type" value="Genomic_DNA"/>
</dbReference>
<dbReference type="Gene3D" id="3.30.870.10">
    <property type="entry name" value="Endonuclease Chain A"/>
    <property type="match status" value="1"/>
</dbReference>
<dbReference type="AlphaFoldDB" id="F2LB60"/>